<dbReference type="Proteomes" id="UP001054821">
    <property type="component" value="Chromosome 5"/>
</dbReference>
<evidence type="ECO:0000313" key="2">
    <source>
        <dbReference type="Proteomes" id="UP001054821"/>
    </source>
</evidence>
<keyword evidence="2" id="KW-1185">Reference proteome</keyword>
<dbReference type="AlphaFoldDB" id="A0AAD4VSR2"/>
<organism evidence="1 2">
    <name type="scientific">Prunus dulcis</name>
    <name type="common">Almond</name>
    <name type="synonym">Amygdalus dulcis</name>
    <dbReference type="NCBI Taxonomy" id="3755"/>
    <lineage>
        <taxon>Eukaryota</taxon>
        <taxon>Viridiplantae</taxon>
        <taxon>Streptophyta</taxon>
        <taxon>Embryophyta</taxon>
        <taxon>Tracheophyta</taxon>
        <taxon>Spermatophyta</taxon>
        <taxon>Magnoliopsida</taxon>
        <taxon>eudicotyledons</taxon>
        <taxon>Gunneridae</taxon>
        <taxon>Pentapetalae</taxon>
        <taxon>rosids</taxon>
        <taxon>fabids</taxon>
        <taxon>Rosales</taxon>
        <taxon>Rosaceae</taxon>
        <taxon>Amygdaloideae</taxon>
        <taxon>Amygdaleae</taxon>
        <taxon>Prunus</taxon>
    </lineage>
</organism>
<proteinExistence type="predicted"/>
<gene>
    <name evidence="1" type="ORF">L3X38_028753</name>
</gene>
<evidence type="ECO:0000313" key="1">
    <source>
        <dbReference type="EMBL" id="KAI5329356.1"/>
    </source>
</evidence>
<name>A0AAD4VSR2_PRUDU</name>
<sequence length="88" mass="9683">MACWMGLLALYDSQDRRCDVLQIMAFVLWRIWKCQNEVVFNGVAVQAGDAVTILLKQVAEFNARHVVDSMQGMPQNALAASGVAITLA</sequence>
<reference evidence="1 2" key="1">
    <citation type="journal article" date="2022" name="G3 (Bethesda)">
        <title>Whole-genome sequence and methylome profiling of the almond [Prunus dulcis (Mill.) D.A. Webb] cultivar 'Nonpareil'.</title>
        <authorList>
            <person name="D'Amico-Willman K.M."/>
            <person name="Ouma W.Z."/>
            <person name="Meulia T."/>
            <person name="Sideli G.M."/>
            <person name="Gradziel T.M."/>
            <person name="Fresnedo-Ramirez J."/>
        </authorList>
    </citation>
    <scope>NUCLEOTIDE SEQUENCE [LARGE SCALE GENOMIC DNA]</scope>
    <source>
        <strain evidence="1">Clone GOH B32 T37-40</strain>
    </source>
</reference>
<protein>
    <submittedName>
        <fullName evidence="1">Uncharacterized protein</fullName>
    </submittedName>
</protein>
<dbReference type="EMBL" id="JAJFAZ020000005">
    <property type="protein sequence ID" value="KAI5329356.1"/>
    <property type="molecule type" value="Genomic_DNA"/>
</dbReference>
<comment type="caution">
    <text evidence="1">The sequence shown here is derived from an EMBL/GenBank/DDBJ whole genome shotgun (WGS) entry which is preliminary data.</text>
</comment>
<accession>A0AAD4VSR2</accession>